<evidence type="ECO:0000313" key="3">
    <source>
        <dbReference type="EMBL" id="SHH88342.1"/>
    </source>
</evidence>
<dbReference type="EMBL" id="FQXT01000002">
    <property type="protein sequence ID" value="SHH88342.1"/>
    <property type="molecule type" value="Genomic_DNA"/>
</dbReference>
<dbReference type="STRING" id="573501.SAMN04487999_1268"/>
<accession>A0A1M5WLP9</accession>
<keyword evidence="1" id="KW-0472">Membrane</keyword>
<dbReference type="OrthoDB" id="1179607at2"/>
<dbReference type="Proteomes" id="UP000184240">
    <property type="component" value="Unassembled WGS sequence"/>
</dbReference>
<dbReference type="AlphaFoldDB" id="A0A1M5WLP9"/>
<protein>
    <recommendedName>
        <fullName evidence="6">Cxxc_20_cxxc protein</fullName>
    </recommendedName>
</protein>
<keyword evidence="1" id="KW-1133">Transmembrane helix</keyword>
<name>A0A1M5WLP9_9FLAO</name>
<organism evidence="3 4">
    <name type="scientific">Leeuwenhoekiella palythoae</name>
    <dbReference type="NCBI Taxonomy" id="573501"/>
    <lineage>
        <taxon>Bacteria</taxon>
        <taxon>Pseudomonadati</taxon>
        <taxon>Bacteroidota</taxon>
        <taxon>Flavobacteriia</taxon>
        <taxon>Flavobacteriales</taxon>
        <taxon>Flavobacteriaceae</taxon>
        <taxon>Leeuwenhoekiella</taxon>
    </lineage>
</organism>
<evidence type="ECO:0000313" key="2">
    <source>
        <dbReference type="EMBL" id="RXG31419.1"/>
    </source>
</evidence>
<reference evidence="4" key="2">
    <citation type="submission" date="2016-11" db="EMBL/GenBank/DDBJ databases">
        <authorList>
            <person name="Varghese N."/>
            <person name="Submissions S."/>
        </authorList>
    </citation>
    <scope>NUCLEOTIDE SEQUENCE [LARGE SCALE GENOMIC DNA]</scope>
    <source>
        <strain evidence="4">DSM 19859</strain>
    </source>
</reference>
<dbReference type="RefSeq" id="WP_072981417.1">
    <property type="nucleotide sequence ID" value="NZ_FQXT01000002.1"/>
</dbReference>
<evidence type="ECO:0000313" key="5">
    <source>
        <dbReference type="Proteomes" id="UP000290037"/>
    </source>
</evidence>
<evidence type="ECO:0000256" key="1">
    <source>
        <dbReference type="SAM" id="Phobius"/>
    </source>
</evidence>
<feature type="transmembrane region" description="Helical" evidence="1">
    <location>
        <begin position="59"/>
        <end position="83"/>
    </location>
</feature>
<feature type="transmembrane region" description="Helical" evidence="1">
    <location>
        <begin position="89"/>
        <end position="109"/>
    </location>
</feature>
<reference evidence="2 5" key="3">
    <citation type="submission" date="2018-07" db="EMBL/GenBank/DDBJ databases">
        <title>Leeuwenhoekiella genomics.</title>
        <authorList>
            <person name="Tahon G."/>
            <person name="Willems A."/>
        </authorList>
    </citation>
    <scope>NUCLEOTIDE SEQUENCE [LARGE SCALE GENOMIC DNA]</scope>
    <source>
        <strain evidence="2 5">LMG 24856</strain>
    </source>
</reference>
<gene>
    <name evidence="2" type="ORF">DSM01_560</name>
    <name evidence="3" type="ORF">SAMN04487999_1268</name>
</gene>
<reference evidence="3" key="1">
    <citation type="submission" date="2016-11" db="EMBL/GenBank/DDBJ databases">
        <authorList>
            <person name="Jaros S."/>
            <person name="Januszkiewicz K."/>
            <person name="Wedrychowicz H."/>
        </authorList>
    </citation>
    <scope>NUCLEOTIDE SEQUENCE [LARGE SCALE GENOMIC DNA]</scope>
    <source>
        <strain evidence="3">DSM 19859</strain>
    </source>
</reference>
<keyword evidence="5" id="KW-1185">Reference proteome</keyword>
<proteinExistence type="predicted"/>
<evidence type="ECO:0000313" key="4">
    <source>
        <dbReference type="Proteomes" id="UP000184240"/>
    </source>
</evidence>
<sequence length="126" mass="14045">MRVYGACKHCKHELQFRISVETRVALAMREGKYHSKTCKACGKNTTFFVNERYAKSSKALLLTAGLIFALGSGIAGVACYYAFLNSTNLAVAGCFGLLLIPGWAWFIIVKGDRDRVRAFNYSYTKQ</sequence>
<keyword evidence="1" id="KW-0812">Transmembrane</keyword>
<dbReference type="EMBL" id="QOVN01000001">
    <property type="protein sequence ID" value="RXG31419.1"/>
    <property type="molecule type" value="Genomic_DNA"/>
</dbReference>
<evidence type="ECO:0008006" key="6">
    <source>
        <dbReference type="Google" id="ProtNLM"/>
    </source>
</evidence>
<dbReference type="Proteomes" id="UP000290037">
    <property type="component" value="Unassembled WGS sequence"/>
</dbReference>